<dbReference type="RefSeq" id="YP_010738172.1">
    <property type="nucleotide sequence ID" value="NC_073023.1"/>
</dbReference>
<dbReference type="KEGG" id="vg:79585537"/>
<reference evidence="1 2" key="1">
    <citation type="submission" date="2019-11" db="EMBL/GenBank/DDBJ databases">
        <authorList>
            <person name="Hylling O."/>
            <person name="Hansen L.H."/>
            <person name="Johansen A."/>
        </authorList>
    </citation>
    <scope>NUCLEOTIDE SEQUENCE [LARGE SCALE GENOMIC DNA]</scope>
</reference>
<sequence length="872" mass="94667">MGKGGKAQTVGYKYYLGMHLGLCHGPIDAITRLRVDERDAWVGANTGGSINVNAPSLFGGDAREGGVSGVIDVAMGGPAQGQNSYLVSKLGALIPAYRGIVGLIFRQCYLGNNPYLKTWSARGQRIHVRQNGIAQWYDEKSVIAAQTDAFSEQLIIQDVALDANGSSTNGSDGGYNFGLSDADVLIVTAGSSPWSYTPSDTYPGFPNGWTYRFGIRNVDTGTVYGPYWTEDYPTQANGTTARAGERLEVYLPAGNYKFFLYDATVNDNRGTGRFALSRLPGIADMNPAHIIRECLTDPNWGMGYTDGDVDDASFMAAADTFSTEGLGMSLLWDKSKDIEDFVTTVIQHVDAALYVSRTTGKFVLKAIRGDYDEGSLLLLDESNIQSVTDPVKLSFGELTNSVTVTYWDASTGKDATVTVTDPALALQQGVIINAPVQYPGFTNARNATIAAQRDLRALSSPLLSCTILAHQVAKVLNIGDVFKFSWGKWGIVNIVMRVTGIAYGTGRNKRVKITCSQDVFNTDTNVVVLVPNSDWTDPSQPPTAVPEQLATEAPYYELVQILGQADTDNKLLTHPEIGYVVAAAGRPTSAINARINTDSGEGYTDAGAFDFAPFGRLVTNIGKVQTSFFIEDGSDLDEIVEGTHFQIGNELLRIDAIDTETGEVEVGRGVLDTVPQEHLAGDVALFWDRYAGFDPTEYVMSEIIDVKVVPISGAGVFPIEEAETMEVTLSSRAARPYAPGDLRVNGESYADNLYNGELAISWAHRNRIEQTGGHLVDYSEGDIGPEVGTVYRLQGYIDGVLDHTEDDIAGTSTTWTPSADGRITVEVHSKRDDLYSYQGAFHDFYYADTNIVITVEGEERRTEEGDLRIMEN</sequence>
<dbReference type="Proteomes" id="UP000502376">
    <property type="component" value="Segment"/>
</dbReference>
<dbReference type="GeneID" id="79585537"/>
<proteinExistence type="predicted"/>
<organism evidence="1 2">
    <name type="scientific">Sphingomonas phage Eidolon</name>
    <dbReference type="NCBI Taxonomy" id="2686311"/>
    <lineage>
        <taxon>Viruses</taxon>
        <taxon>Duplodnaviria</taxon>
        <taxon>Heunggongvirae</taxon>
        <taxon>Uroviricota</taxon>
        <taxon>Caudoviricetes</taxon>
        <taxon>Johnpaulvirinae</taxon>
        <taxon>Eidolonvirus</taxon>
        <taxon>Eidolonvirus eidolon</taxon>
    </lineage>
</organism>
<evidence type="ECO:0000313" key="2">
    <source>
        <dbReference type="Proteomes" id="UP000502376"/>
    </source>
</evidence>
<protein>
    <submittedName>
        <fullName evidence="1">Virion protein</fullName>
    </submittedName>
</protein>
<keyword evidence="2" id="KW-1185">Reference proteome</keyword>
<accession>A0A6M3T7Z4</accession>
<dbReference type="EMBL" id="MN734437">
    <property type="protein sequence ID" value="QJD54406.1"/>
    <property type="molecule type" value="Genomic_DNA"/>
</dbReference>
<evidence type="ECO:0000313" key="1">
    <source>
        <dbReference type="EMBL" id="QJD54406.1"/>
    </source>
</evidence>
<name>A0A6M3T7Z4_9CAUD</name>